<comment type="similarity">
    <text evidence="1">Belongs to the glycosyl hydrolase 2 family.</text>
</comment>
<dbReference type="InterPro" id="IPR006103">
    <property type="entry name" value="Glyco_hydro_2_cat"/>
</dbReference>
<dbReference type="InterPro" id="IPR054593">
    <property type="entry name" value="Beta-mannosidase-like_N2"/>
</dbReference>
<dbReference type="InterPro" id="IPR013783">
    <property type="entry name" value="Ig-like_fold"/>
</dbReference>
<name>A0A1Y4JRM1_9BACE</name>
<comment type="caution">
    <text evidence="8">The sequence shown here is derived from an EMBL/GenBank/DDBJ whole genome shotgun (WGS) entry which is preliminary data.</text>
</comment>
<evidence type="ECO:0000259" key="5">
    <source>
        <dbReference type="Pfam" id="PF02836"/>
    </source>
</evidence>
<sequence>MLLTDNWKIQSSQQINASGKEVSSPQFTTDDWYPTTLPATVMGVLSQYDKYKDIFIGTNYKNIDKSPFEQSWWYRKEFVLPPLEPNQHATLSFDGISYSANIWLNGTQIANRNSIRGAFRQFQIDITPFVKEKNILAVEVFKAQPGEPNIGFVDWNPRPADENMGIFREVHIALNNEVSINYTAIRSKVNLKTLDEAWLTVETELTNYSDKQVTGVLTGKLEGKTFNIPITLQPKEKRIEKISPSKTDILHLKNPRLWWCHNMGKPEMYQMELSFLINNKTSDKENIHFGIRDIQDYFTEEGHRGFFLNGKKVLVRSAGWTDDIFLRNSPKRNETELKYVRDMNLNSIRLENFWGTSQNLYNLCDKYGLLVLVGWSCHWEWEHYLGSPCDEFGGIKSETDMELIATSLKDQVLWLRNHPSIIAWFLGSDMLPRPELEKKYIAILSQIDNRPYICAAKELTSNVTGATGMKMAGPYDYVSPNYWYSPKAPGGAFGFNTETGIGAQLPVIESIKKMIPANQLWPINKTWDYHCTTATEAMNTLYVLRNSITARYGTPDNLDDFLKKADLLNYEGTRAMFEAFRVNIPKATGIVQWMLNSAWPSFYWQLYDYYLIPTAAYYSVKKANMPQQLIYDYIQNKVYAVNEGADTCNIQASMSLYGIDNRLQNQQTKSLVIAPYNVVEVFKLPALSQNSFLFLNTKDTQKEYKADNFYYLATQPDQPDWDKTTWIRTPLKQTADFTQLSTMAKSNCKINAQFVPQGKDKVLQITLENTPQALAFFIRLSLKDEQEELISPIFWEDNYLTLAPGEKRTIQCLIPKSTVLSQNITLVMSGWNVPQQQVTITQSQK</sequence>
<dbReference type="GO" id="GO:0004553">
    <property type="term" value="F:hydrolase activity, hydrolyzing O-glycosyl compounds"/>
    <property type="evidence" value="ECO:0007669"/>
    <property type="project" value="InterPro"/>
</dbReference>
<proteinExistence type="inferred from homology"/>
<evidence type="ECO:0000313" key="8">
    <source>
        <dbReference type="EMBL" id="OUP32721.1"/>
    </source>
</evidence>
<dbReference type="Pfam" id="PF18368">
    <property type="entry name" value="Ig_GlcNase"/>
    <property type="match status" value="1"/>
</dbReference>
<dbReference type="Gene3D" id="2.60.120.260">
    <property type="entry name" value="Galactose-binding domain-like"/>
    <property type="match status" value="1"/>
</dbReference>
<dbReference type="GO" id="GO:0005975">
    <property type="term" value="P:carbohydrate metabolic process"/>
    <property type="evidence" value="ECO:0007669"/>
    <property type="project" value="InterPro"/>
</dbReference>
<dbReference type="PANTHER" id="PTHR43536">
    <property type="entry name" value="MANNOSYLGLYCOPROTEIN ENDO-BETA-MANNOSIDASE"/>
    <property type="match status" value="1"/>
</dbReference>
<dbReference type="PANTHER" id="PTHR43536:SF1">
    <property type="entry name" value="MANNOSYLGLYCOPROTEIN ENDO-BETA-MANNOSIDASE"/>
    <property type="match status" value="1"/>
</dbReference>
<dbReference type="AlphaFoldDB" id="A0A1Y4JRM1"/>
<dbReference type="Proteomes" id="UP000196587">
    <property type="component" value="Unassembled WGS sequence"/>
</dbReference>
<dbReference type="Pfam" id="PF00703">
    <property type="entry name" value="Glyco_hydro_2"/>
    <property type="match status" value="1"/>
</dbReference>
<dbReference type="InterPro" id="IPR017853">
    <property type="entry name" value="GH"/>
</dbReference>
<evidence type="ECO:0000313" key="9">
    <source>
        <dbReference type="Proteomes" id="UP000196587"/>
    </source>
</evidence>
<dbReference type="Pfam" id="PF02836">
    <property type="entry name" value="Glyco_hydro_2_C"/>
    <property type="match status" value="1"/>
</dbReference>
<reference evidence="9" key="1">
    <citation type="submission" date="2017-04" db="EMBL/GenBank/DDBJ databases">
        <title>Function of individual gut microbiota members based on whole genome sequencing of pure cultures obtained from chicken caecum.</title>
        <authorList>
            <person name="Medvecky M."/>
            <person name="Cejkova D."/>
            <person name="Polansky O."/>
            <person name="Karasova D."/>
            <person name="Kubasova T."/>
            <person name="Cizek A."/>
            <person name="Rychlik I."/>
        </authorList>
    </citation>
    <scope>NUCLEOTIDE SEQUENCE [LARGE SCALE GENOMIC DNA]</scope>
    <source>
        <strain evidence="9">An189</strain>
    </source>
</reference>
<evidence type="ECO:0000259" key="6">
    <source>
        <dbReference type="Pfam" id="PF18368"/>
    </source>
</evidence>
<evidence type="ECO:0000259" key="7">
    <source>
        <dbReference type="Pfam" id="PF22666"/>
    </source>
</evidence>
<evidence type="ECO:0000256" key="1">
    <source>
        <dbReference type="ARBA" id="ARBA00007401"/>
    </source>
</evidence>
<dbReference type="InterPro" id="IPR036156">
    <property type="entry name" value="Beta-gal/glucu_dom_sf"/>
</dbReference>
<dbReference type="InterPro" id="IPR041351">
    <property type="entry name" value="Ig_GlcNase"/>
</dbReference>
<feature type="domain" description="Beta-mannosidase-like galactose-binding" evidence="7">
    <location>
        <begin position="16"/>
        <end position="141"/>
    </location>
</feature>
<keyword evidence="3" id="KW-0326">Glycosidase</keyword>
<dbReference type="Pfam" id="PF22666">
    <property type="entry name" value="Glyco_hydro_2_N2"/>
    <property type="match status" value="1"/>
</dbReference>
<dbReference type="Gene3D" id="2.60.40.10">
    <property type="entry name" value="Immunoglobulins"/>
    <property type="match status" value="3"/>
</dbReference>
<feature type="domain" description="Glycoside hydrolase family 2 catalytic" evidence="5">
    <location>
        <begin position="334"/>
        <end position="443"/>
    </location>
</feature>
<keyword evidence="2 8" id="KW-0378">Hydrolase</keyword>
<dbReference type="SUPFAM" id="SSF51445">
    <property type="entry name" value="(Trans)glycosidases"/>
    <property type="match status" value="1"/>
</dbReference>
<dbReference type="SUPFAM" id="SSF49785">
    <property type="entry name" value="Galactose-binding domain-like"/>
    <property type="match status" value="1"/>
</dbReference>
<dbReference type="EMBL" id="NFKE01000011">
    <property type="protein sequence ID" value="OUP32721.1"/>
    <property type="molecule type" value="Genomic_DNA"/>
</dbReference>
<feature type="domain" description="Exo-beta-D-glucosaminidase Ig-fold" evidence="6">
    <location>
        <begin position="726"/>
        <end position="833"/>
    </location>
</feature>
<dbReference type="InterPro" id="IPR008979">
    <property type="entry name" value="Galactose-bd-like_sf"/>
</dbReference>
<evidence type="ECO:0000256" key="2">
    <source>
        <dbReference type="ARBA" id="ARBA00022801"/>
    </source>
</evidence>
<organism evidence="8 9">
    <name type="scientific">Bacteroides clarus</name>
    <dbReference type="NCBI Taxonomy" id="626929"/>
    <lineage>
        <taxon>Bacteria</taxon>
        <taxon>Pseudomonadati</taxon>
        <taxon>Bacteroidota</taxon>
        <taxon>Bacteroidia</taxon>
        <taxon>Bacteroidales</taxon>
        <taxon>Bacteroidaceae</taxon>
        <taxon>Bacteroides</taxon>
    </lineage>
</organism>
<gene>
    <name evidence="8" type="ORF">B5F24_13875</name>
</gene>
<dbReference type="Gene3D" id="3.20.20.80">
    <property type="entry name" value="Glycosidases"/>
    <property type="match status" value="1"/>
</dbReference>
<accession>A0A1Y4JRM1</accession>
<dbReference type="SUPFAM" id="SSF49303">
    <property type="entry name" value="beta-Galactosidase/glucuronidase domain"/>
    <property type="match status" value="3"/>
</dbReference>
<dbReference type="InterPro" id="IPR043534">
    <property type="entry name" value="EBDG/EBM"/>
</dbReference>
<protein>
    <submittedName>
        <fullName evidence="8">Glycoside hydrolase family 2</fullName>
    </submittedName>
</protein>
<feature type="domain" description="Glycoside hydrolase family 2 immunoglobulin-like beta-sandwich" evidence="4">
    <location>
        <begin position="180"/>
        <end position="292"/>
    </location>
</feature>
<evidence type="ECO:0000256" key="3">
    <source>
        <dbReference type="ARBA" id="ARBA00023295"/>
    </source>
</evidence>
<dbReference type="InterPro" id="IPR006102">
    <property type="entry name" value="Ig-like_GH2"/>
</dbReference>
<evidence type="ECO:0000259" key="4">
    <source>
        <dbReference type="Pfam" id="PF00703"/>
    </source>
</evidence>